<evidence type="ECO:0000256" key="1">
    <source>
        <dbReference type="ARBA" id="ARBA00004127"/>
    </source>
</evidence>
<reference evidence="7" key="1">
    <citation type="submission" date="2022-11" db="UniProtKB">
        <authorList>
            <consortium name="WormBaseParasite"/>
        </authorList>
    </citation>
    <scope>IDENTIFICATION</scope>
</reference>
<accession>A0A914X8R1</accession>
<feature type="transmembrane region" description="Helical" evidence="5">
    <location>
        <begin position="140"/>
        <end position="160"/>
    </location>
</feature>
<name>A0A914X8R1_9BILA</name>
<evidence type="ECO:0000256" key="5">
    <source>
        <dbReference type="SAM" id="Phobius"/>
    </source>
</evidence>
<dbReference type="Proteomes" id="UP000887566">
    <property type="component" value="Unplaced"/>
</dbReference>
<comment type="subcellular location">
    <subcellularLocation>
        <location evidence="1">Endomembrane system</location>
        <topology evidence="1">Multi-pass membrane protein</topology>
    </subcellularLocation>
</comment>
<keyword evidence="2 5" id="KW-0812">Transmembrane</keyword>
<evidence type="ECO:0000313" key="7">
    <source>
        <dbReference type="WBParaSite" id="PSAMB.scaffold68size88002.g1381.t1"/>
    </source>
</evidence>
<dbReference type="InterPro" id="IPR051115">
    <property type="entry name" value="LAPTM_transporter"/>
</dbReference>
<keyword evidence="6" id="KW-1185">Reference proteome</keyword>
<dbReference type="WBParaSite" id="PSAMB.scaffold68size88002.g1381.t1">
    <property type="protein sequence ID" value="PSAMB.scaffold68size88002.g1381.t1"/>
    <property type="gene ID" value="PSAMB.scaffold68size88002.g1381"/>
</dbReference>
<evidence type="ECO:0000256" key="4">
    <source>
        <dbReference type="ARBA" id="ARBA00023136"/>
    </source>
</evidence>
<sequence>MERICTQHQFDSNSRKYFLCYCCHVMTGAKIIASIYSLFVGLIIQRIIRSMLSEGGWINASVGIIEIAICVSIFGCLWHGILNEQAGYLIPFMVITVFKIGAMVLLFVMCSTLLLVHSIASVSFQRHPYVSYIDGQNYRVLAIGFTLLAGMIWLHIWIFLTMKKAYSFILHKRFSTIYRCANVPHIYHGCIGVPKKDSPPPSYEGHQHIWKQSIENVI</sequence>
<feature type="transmembrane region" description="Helical" evidence="5">
    <location>
        <begin position="90"/>
        <end position="120"/>
    </location>
</feature>
<keyword evidence="4 5" id="KW-0472">Membrane</keyword>
<organism evidence="6 7">
    <name type="scientific">Plectus sambesii</name>
    <dbReference type="NCBI Taxonomy" id="2011161"/>
    <lineage>
        <taxon>Eukaryota</taxon>
        <taxon>Metazoa</taxon>
        <taxon>Ecdysozoa</taxon>
        <taxon>Nematoda</taxon>
        <taxon>Chromadorea</taxon>
        <taxon>Plectida</taxon>
        <taxon>Plectina</taxon>
        <taxon>Plectoidea</taxon>
        <taxon>Plectidae</taxon>
        <taxon>Plectus</taxon>
    </lineage>
</organism>
<dbReference type="PANTHER" id="PTHR12479:SF10">
    <property type="entry name" value="LYSOSOMAL-ASSOCIATED TRANSMEMBRANE PROTEIN"/>
    <property type="match status" value="1"/>
</dbReference>
<proteinExistence type="predicted"/>
<dbReference type="GO" id="GO:0005765">
    <property type="term" value="C:lysosomal membrane"/>
    <property type="evidence" value="ECO:0007669"/>
    <property type="project" value="TreeGrafter"/>
</dbReference>
<protein>
    <submittedName>
        <fullName evidence="7">Uncharacterized protein</fullName>
    </submittedName>
</protein>
<evidence type="ECO:0000256" key="2">
    <source>
        <dbReference type="ARBA" id="ARBA00022692"/>
    </source>
</evidence>
<dbReference type="PANTHER" id="PTHR12479">
    <property type="entry name" value="LYSOSOMAL-ASSOCIATED TRANSMEMBRANE PROTEIN"/>
    <property type="match status" value="1"/>
</dbReference>
<feature type="transmembrane region" description="Helical" evidence="5">
    <location>
        <begin position="56"/>
        <end position="78"/>
    </location>
</feature>
<dbReference type="AlphaFoldDB" id="A0A914X8R1"/>
<keyword evidence="3 5" id="KW-1133">Transmembrane helix</keyword>
<evidence type="ECO:0000256" key="3">
    <source>
        <dbReference type="ARBA" id="ARBA00022989"/>
    </source>
</evidence>
<dbReference type="GO" id="GO:0012505">
    <property type="term" value="C:endomembrane system"/>
    <property type="evidence" value="ECO:0007669"/>
    <property type="project" value="UniProtKB-SubCell"/>
</dbReference>
<feature type="transmembrane region" description="Helical" evidence="5">
    <location>
        <begin position="21"/>
        <end position="44"/>
    </location>
</feature>
<evidence type="ECO:0000313" key="6">
    <source>
        <dbReference type="Proteomes" id="UP000887566"/>
    </source>
</evidence>